<dbReference type="Pfam" id="PF00389">
    <property type="entry name" value="2-Hacid_dh"/>
    <property type="match status" value="1"/>
</dbReference>
<keyword evidence="3" id="KW-0520">NAD</keyword>
<dbReference type="Pfam" id="PF02826">
    <property type="entry name" value="2-Hacid_dh_C"/>
    <property type="match status" value="1"/>
</dbReference>
<evidence type="ECO:0000256" key="1">
    <source>
        <dbReference type="ARBA" id="ARBA00005854"/>
    </source>
</evidence>
<name>A0ABX6SEE5_9BACI</name>
<dbReference type="InterPro" id="IPR043322">
    <property type="entry name" value="CtBP"/>
</dbReference>
<organism evidence="7 8">
    <name type="scientific">Metabacillus elymi</name>
    <dbReference type="NCBI Taxonomy" id="2745198"/>
    <lineage>
        <taxon>Bacteria</taxon>
        <taxon>Bacillati</taxon>
        <taxon>Bacillota</taxon>
        <taxon>Bacilli</taxon>
        <taxon>Bacillales</taxon>
        <taxon>Bacillaceae</taxon>
        <taxon>Metabacillus</taxon>
    </lineage>
</organism>
<sequence length="329" mass="35943">MSKYKVLVTDYTYNTLEPEREILEKVGATLITAQCSTEDEVIEAAQGVDGIMNQYAPISRKVIDTLPNCRVISRYGVGFDTIDLNAATERGIMVCNVTDYCIDEVSNHAFALLIAGARKIVKHNKEVKSGNWDYKLGGPVFRLNGRTLGLIGLGNIPKALAKKAQAFGLKVIAYDPYVHVETAEAINVDLVDLETLCQESDYLSVHAPLNNNTIGMVSDAEFNLMKTEAFIINTSRGLVIDESALIKALQAGKIAGAGLDVLETEPLSSNNPLIKMDNVILSPHSAYYSIESELELKRKTAQNIADALIGKIPKYLVNKGVCKNNQSTF</sequence>
<protein>
    <submittedName>
        <fullName evidence="7">C-terminal binding protein</fullName>
    </submittedName>
</protein>
<keyword evidence="2 4" id="KW-0560">Oxidoreductase</keyword>
<dbReference type="SUPFAM" id="SSF51735">
    <property type="entry name" value="NAD(P)-binding Rossmann-fold domains"/>
    <property type="match status" value="1"/>
</dbReference>
<evidence type="ECO:0000256" key="3">
    <source>
        <dbReference type="ARBA" id="ARBA00023027"/>
    </source>
</evidence>
<dbReference type="CDD" id="cd05299">
    <property type="entry name" value="CtBP_dh"/>
    <property type="match status" value="1"/>
</dbReference>
<dbReference type="Proteomes" id="UP000515490">
    <property type="component" value="Chromosome"/>
</dbReference>
<evidence type="ECO:0000313" key="8">
    <source>
        <dbReference type="Proteomes" id="UP000515490"/>
    </source>
</evidence>
<dbReference type="PANTHER" id="PTHR42789">
    <property type="entry name" value="D-ISOMER SPECIFIC 2-HYDROXYACID DEHYDROGENASE FAMILY PROTEIN (AFU_ORTHOLOGUE AFUA_6G10090)"/>
    <property type="match status" value="1"/>
</dbReference>
<dbReference type="RefSeq" id="WP_185653417.1">
    <property type="nucleotide sequence ID" value="NZ_CP055263.1"/>
</dbReference>
<accession>A0ABX6SEE5</accession>
<proteinExistence type="inferred from homology"/>
<gene>
    <name evidence="7" type="ORF">HUW50_23820</name>
</gene>
<dbReference type="PANTHER" id="PTHR42789:SF1">
    <property type="entry name" value="D-ISOMER SPECIFIC 2-HYDROXYACID DEHYDROGENASE FAMILY PROTEIN (AFU_ORTHOLOGUE AFUA_6G10090)"/>
    <property type="match status" value="1"/>
</dbReference>
<dbReference type="InterPro" id="IPR006140">
    <property type="entry name" value="D-isomer_DH_NAD-bd"/>
</dbReference>
<dbReference type="InterPro" id="IPR006139">
    <property type="entry name" value="D-isomer_2_OHA_DH_cat_dom"/>
</dbReference>
<evidence type="ECO:0000256" key="2">
    <source>
        <dbReference type="ARBA" id="ARBA00023002"/>
    </source>
</evidence>
<evidence type="ECO:0000256" key="4">
    <source>
        <dbReference type="RuleBase" id="RU003719"/>
    </source>
</evidence>
<dbReference type="InterPro" id="IPR050857">
    <property type="entry name" value="D-2-hydroxyacid_DH"/>
</dbReference>
<evidence type="ECO:0000259" key="6">
    <source>
        <dbReference type="Pfam" id="PF02826"/>
    </source>
</evidence>
<dbReference type="InterPro" id="IPR036291">
    <property type="entry name" value="NAD(P)-bd_dom_sf"/>
</dbReference>
<evidence type="ECO:0000313" key="7">
    <source>
        <dbReference type="EMBL" id="QNF30221.1"/>
    </source>
</evidence>
<feature type="domain" description="D-isomer specific 2-hydroxyacid dehydrogenase catalytic" evidence="5">
    <location>
        <begin position="16"/>
        <end position="318"/>
    </location>
</feature>
<comment type="similarity">
    <text evidence="1 4">Belongs to the D-isomer specific 2-hydroxyacid dehydrogenase family.</text>
</comment>
<reference evidence="7 8" key="1">
    <citation type="submission" date="2020-06" db="EMBL/GenBank/DDBJ databases">
        <title>Metabacillus dokdonensis sp. nov., isolated from the rhizosphere of Elymus tsukushiensis, a plant native to the Dokdo Islands, Republic of Korea.</title>
        <authorList>
            <person name="Lee S.Y."/>
            <person name="Hwang Y.J."/>
            <person name="Son J.S."/>
            <person name="Ghim S.Y."/>
        </authorList>
    </citation>
    <scope>NUCLEOTIDE SEQUENCE [LARGE SCALE GENOMIC DNA]</scope>
    <source>
        <strain evidence="7 8">KUDC1714</strain>
    </source>
</reference>
<keyword evidence="8" id="KW-1185">Reference proteome</keyword>
<feature type="domain" description="D-isomer specific 2-hydroxyacid dehydrogenase NAD-binding" evidence="6">
    <location>
        <begin position="110"/>
        <end position="286"/>
    </location>
</feature>
<dbReference type="EMBL" id="CP055263">
    <property type="protein sequence ID" value="QNF30221.1"/>
    <property type="molecule type" value="Genomic_DNA"/>
</dbReference>
<evidence type="ECO:0000259" key="5">
    <source>
        <dbReference type="Pfam" id="PF00389"/>
    </source>
</evidence>
<dbReference type="Gene3D" id="3.40.50.720">
    <property type="entry name" value="NAD(P)-binding Rossmann-like Domain"/>
    <property type="match status" value="2"/>
</dbReference>
<dbReference type="SUPFAM" id="SSF52283">
    <property type="entry name" value="Formate/glycerate dehydrogenase catalytic domain-like"/>
    <property type="match status" value="1"/>
</dbReference>